<gene>
    <name evidence="8" type="ORF">SKC37_08165</name>
</gene>
<dbReference type="SUPFAM" id="SSF55060">
    <property type="entry name" value="GHMP Kinase, C-terminal domain"/>
    <property type="match status" value="1"/>
</dbReference>
<dbReference type="InterPro" id="IPR006203">
    <property type="entry name" value="GHMP_knse_ATP-bd_CS"/>
</dbReference>
<dbReference type="Proteomes" id="UP001598019">
    <property type="component" value="Unassembled WGS sequence"/>
</dbReference>
<comment type="caution">
    <text evidence="8">The sequence shown here is derived from an EMBL/GenBank/DDBJ whole genome shotgun (WGS) entry which is preliminary data.</text>
</comment>
<dbReference type="Pfam" id="PF08544">
    <property type="entry name" value="GHMP_kinases_C"/>
    <property type="match status" value="1"/>
</dbReference>
<dbReference type="PANTHER" id="PTHR32463">
    <property type="entry name" value="L-FUCOSE KINASE"/>
    <property type="match status" value="1"/>
</dbReference>
<keyword evidence="4" id="KW-0067">ATP-binding</keyword>
<evidence type="ECO:0000256" key="2">
    <source>
        <dbReference type="ARBA" id="ARBA00022741"/>
    </source>
</evidence>
<dbReference type="EMBL" id="JBBKXX010000002">
    <property type="protein sequence ID" value="MFD3408629.1"/>
    <property type="molecule type" value="Genomic_DNA"/>
</dbReference>
<proteinExistence type="inferred from homology"/>
<dbReference type="InterPro" id="IPR001174">
    <property type="entry name" value="HddA/FKP"/>
</dbReference>
<dbReference type="InterPro" id="IPR052203">
    <property type="entry name" value="GHMP_Kinase-Related"/>
</dbReference>
<dbReference type="InterPro" id="IPR020568">
    <property type="entry name" value="Ribosomal_Su5_D2-typ_SF"/>
</dbReference>
<dbReference type="InterPro" id="IPR036554">
    <property type="entry name" value="GHMP_kinase_C_sf"/>
</dbReference>
<keyword evidence="3" id="KW-0418">Kinase</keyword>
<keyword evidence="1" id="KW-0808">Transferase</keyword>
<evidence type="ECO:0000259" key="6">
    <source>
        <dbReference type="Pfam" id="PF00288"/>
    </source>
</evidence>
<accession>A0ABW6DIW3</accession>
<dbReference type="PIRSF" id="PIRSF036406">
    <property type="entry name" value="Hept_kin"/>
    <property type="match status" value="1"/>
</dbReference>
<keyword evidence="2" id="KW-0547">Nucleotide-binding</keyword>
<dbReference type="PROSITE" id="PS00627">
    <property type="entry name" value="GHMP_KINASES_ATP"/>
    <property type="match status" value="1"/>
</dbReference>
<evidence type="ECO:0000256" key="1">
    <source>
        <dbReference type="ARBA" id="ARBA00022679"/>
    </source>
</evidence>
<dbReference type="PRINTS" id="PR00960">
    <property type="entry name" value="LMBPPROTEIN"/>
</dbReference>
<evidence type="ECO:0000313" key="9">
    <source>
        <dbReference type="Proteomes" id="UP001598019"/>
    </source>
</evidence>
<evidence type="ECO:0000256" key="5">
    <source>
        <dbReference type="ARBA" id="ARBA00038121"/>
    </source>
</evidence>
<feature type="domain" description="GHMP kinase C-terminal" evidence="7">
    <location>
        <begin position="228"/>
        <end position="304"/>
    </location>
</feature>
<keyword evidence="9" id="KW-1185">Reference proteome</keyword>
<feature type="domain" description="GHMP kinase N-terminal" evidence="6">
    <location>
        <begin position="72"/>
        <end position="154"/>
    </location>
</feature>
<evidence type="ECO:0000256" key="4">
    <source>
        <dbReference type="ARBA" id="ARBA00022840"/>
    </source>
</evidence>
<evidence type="ECO:0000256" key="3">
    <source>
        <dbReference type="ARBA" id="ARBA00022777"/>
    </source>
</evidence>
<sequence>MVISKTPFRISFVGGGSDLPSYYLNHGGAVLSTSIDKYIYLSMHSYFIGNKYFLKYSKNELVDTITDIKHPIIREVFRHFDITGVDFNSSADLPSGTGMGSSSSFTSGLINLCCTFKGMYMSRESIADLACKIEIDILKEPIGKQDQYACAVGGLNFIEFNKDNTVNVEKIHLDVEKSDTMSNNLLLFYLGNTRSASSVLGEQKQNIEDGKKIENLSKMVKLAYELKSEILKGEIDALGESLHKGWILKKELASGISSEVIDHYYDLAINAGAMGGKLLGAGGGGFLLFYVKPDKHTKVKNALRDLTYTEFKFDNSGTKIIY</sequence>
<name>A0ABW6DIW3_9BACT</name>
<evidence type="ECO:0000313" key="8">
    <source>
        <dbReference type="EMBL" id="MFD3408629.1"/>
    </source>
</evidence>
<dbReference type="InterPro" id="IPR014606">
    <property type="entry name" value="Heptose_7-P_kinase"/>
</dbReference>
<reference evidence="8 9" key="1">
    <citation type="submission" date="2024-03" db="EMBL/GenBank/DDBJ databases">
        <title>Aquirufa genome sequencing.</title>
        <authorList>
            <person name="Pitt A."/>
            <person name="Hahn M.W."/>
        </authorList>
    </citation>
    <scope>NUCLEOTIDE SEQUENCE [LARGE SCALE GENOMIC DNA]</scope>
    <source>
        <strain evidence="8 9">HETE-83D</strain>
    </source>
</reference>
<organism evidence="8 9">
    <name type="scientific">Aquirufa esocilacus</name>
    <dbReference type="NCBI Taxonomy" id="3096513"/>
    <lineage>
        <taxon>Bacteria</taxon>
        <taxon>Pseudomonadati</taxon>
        <taxon>Bacteroidota</taxon>
        <taxon>Cytophagia</taxon>
        <taxon>Cytophagales</taxon>
        <taxon>Flectobacillaceae</taxon>
        <taxon>Aquirufa</taxon>
    </lineage>
</organism>
<dbReference type="PANTHER" id="PTHR32463:SF0">
    <property type="entry name" value="L-FUCOSE KINASE"/>
    <property type="match status" value="1"/>
</dbReference>
<dbReference type="SUPFAM" id="SSF54211">
    <property type="entry name" value="Ribosomal protein S5 domain 2-like"/>
    <property type="match status" value="1"/>
</dbReference>
<dbReference type="Gene3D" id="3.30.230.120">
    <property type="match status" value="1"/>
</dbReference>
<evidence type="ECO:0008006" key="10">
    <source>
        <dbReference type="Google" id="ProtNLM"/>
    </source>
</evidence>
<dbReference type="InterPro" id="IPR013750">
    <property type="entry name" value="GHMP_kinase_C_dom"/>
</dbReference>
<dbReference type="Pfam" id="PF00288">
    <property type="entry name" value="GHMP_kinases_N"/>
    <property type="match status" value="1"/>
</dbReference>
<comment type="similarity">
    <text evidence="5">Belongs to the GHMP kinase family.</text>
</comment>
<dbReference type="InterPro" id="IPR006204">
    <property type="entry name" value="GHMP_kinase_N_dom"/>
</dbReference>
<protein>
    <recommendedName>
        <fullName evidence="10">GHMP kinase</fullName>
    </recommendedName>
</protein>
<evidence type="ECO:0000259" key="7">
    <source>
        <dbReference type="Pfam" id="PF08544"/>
    </source>
</evidence>
<dbReference type="RefSeq" id="WP_377981007.1">
    <property type="nucleotide sequence ID" value="NZ_JBBKXX010000002.1"/>
</dbReference>